<sequence>MGRPAHSLHCVLVHSRKVVAEFEPVWSEPADAPAAVLPPPGDEAPEAREADEEEDAEDEEEDEEDGDMERSCSTGSDVTSTERCARRVRVDIALERNFDSLPQRIAESGRPGDGERGSSTSLEIFCACRSIPGLSRTSQVSDGFGLPPSLTQASVSSEFSFTGMNMLPASSRRESIKRTINFIGRPLKKNPRAFSASHCQTPSSSSITFWMVSAPSGSRTNRMSAVRDFLSITCTIWPSLSHTLVVMSASTSQFSRTVSCWSAYTTTTLSSTTWSSDGPRMMGRSGSA</sequence>
<dbReference type="EnsemblMetazoa" id="AATE009946-RA">
    <property type="protein sequence ID" value="AATE009946-PA.1"/>
    <property type="gene ID" value="AATE009946"/>
</dbReference>
<name>A0A182J265_ANOAO</name>
<dbReference type="VEuPathDB" id="VectorBase:AATE009946"/>
<reference evidence="2" key="1">
    <citation type="submission" date="2022-08" db="UniProtKB">
        <authorList>
            <consortium name="EnsemblMetazoa"/>
        </authorList>
    </citation>
    <scope>IDENTIFICATION</scope>
    <source>
        <strain evidence="2">EBRO</strain>
    </source>
</reference>
<organism evidence="2">
    <name type="scientific">Anopheles atroparvus</name>
    <name type="common">European mosquito</name>
    <dbReference type="NCBI Taxonomy" id="41427"/>
    <lineage>
        <taxon>Eukaryota</taxon>
        <taxon>Metazoa</taxon>
        <taxon>Ecdysozoa</taxon>
        <taxon>Arthropoda</taxon>
        <taxon>Hexapoda</taxon>
        <taxon>Insecta</taxon>
        <taxon>Pterygota</taxon>
        <taxon>Neoptera</taxon>
        <taxon>Endopterygota</taxon>
        <taxon>Diptera</taxon>
        <taxon>Nematocera</taxon>
        <taxon>Culicoidea</taxon>
        <taxon>Culicidae</taxon>
        <taxon>Anophelinae</taxon>
        <taxon>Anopheles</taxon>
    </lineage>
</organism>
<feature type="region of interest" description="Disordered" evidence="1">
    <location>
        <begin position="29"/>
        <end position="80"/>
    </location>
</feature>
<feature type="compositionally biased region" description="Polar residues" evidence="1">
    <location>
        <begin position="71"/>
        <end position="80"/>
    </location>
</feature>
<protein>
    <submittedName>
        <fullName evidence="2">Uncharacterized protein</fullName>
    </submittedName>
</protein>
<feature type="compositionally biased region" description="Acidic residues" evidence="1">
    <location>
        <begin position="49"/>
        <end position="67"/>
    </location>
</feature>
<dbReference type="AlphaFoldDB" id="A0A182J265"/>
<accession>A0A182J265</accession>
<evidence type="ECO:0000256" key="1">
    <source>
        <dbReference type="SAM" id="MobiDB-lite"/>
    </source>
</evidence>
<proteinExistence type="predicted"/>
<evidence type="ECO:0000313" key="2">
    <source>
        <dbReference type="EnsemblMetazoa" id="AATE009946-PA.1"/>
    </source>
</evidence>